<feature type="transmembrane region" description="Helical" evidence="1">
    <location>
        <begin position="103"/>
        <end position="121"/>
    </location>
</feature>
<gene>
    <name evidence="2" type="ORF">SAMN05421640_0124</name>
</gene>
<keyword evidence="1" id="KW-0812">Transmembrane</keyword>
<dbReference type="Proteomes" id="UP000198393">
    <property type="component" value="Unassembled WGS sequence"/>
</dbReference>
<accession>A0A239EHF8</accession>
<keyword evidence="3" id="KW-1185">Reference proteome</keyword>
<dbReference type="AlphaFoldDB" id="A0A239EHF8"/>
<keyword evidence="1" id="KW-1133">Transmembrane helix</keyword>
<dbReference type="EMBL" id="FZPD01000001">
    <property type="protein sequence ID" value="SNS43453.1"/>
    <property type="molecule type" value="Genomic_DNA"/>
</dbReference>
<evidence type="ECO:0000256" key="1">
    <source>
        <dbReference type="SAM" id="Phobius"/>
    </source>
</evidence>
<evidence type="ECO:0000313" key="2">
    <source>
        <dbReference type="EMBL" id="SNS43453.1"/>
    </source>
</evidence>
<sequence>MSDNSEKYIARLRHEVEEILNWGAVSGWHSKMFDELSEKVFESTRVMLSVATLKRFFGVVNHDGAPSITTLDALSQFVGKENWRAFKMADPIKRKKEKTPRKSIYVTIGFILAIISISLVGNKRPEVVINASEFSFSSKVLSKEYPNSVVFDFNIPSDLRTDSLHIQQYWDPTKTIAVQKDQTQATGIYYFPGYFRAKLMVDGKEAQAHDLFLKSEGWLGLIEYAPTPKYFEPEIDGTALSFPEEIKKEVIGLEKPVVSSFHFIDDLGRVSGDNFSFSATVKNVFDDRWAVCQAMSIYFIGSTGAMIIPFSKIGCSSDNNLMLNDTYLRGKEHDLSPLSADFTDPVELSIQVEKKQVSILIGGKIVYTEAYKESMGKLVGTRIKFKGLGEVLDFKLKDHNSELVLLQ</sequence>
<dbReference type="RefSeq" id="WP_089354912.1">
    <property type="nucleotide sequence ID" value="NZ_FZPD01000001.1"/>
</dbReference>
<evidence type="ECO:0000313" key="3">
    <source>
        <dbReference type="Proteomes" id="UP000198393"/>
    </source>
</evidence>
<reference evidence="2 3" key="1">
    <citation type="submission" date="2017-06" db="EMBL/GenBank/DDBJ databases">
        <authorList>
            <person name="Kim H.J."/>
            <person name="Triplett B.A."/>
        </authorList>
    </citation>
    <scope>NUCLEOTIDE SEQUENCE [LARGE SCALE GENOMIC DNA]</scope>
    <source>
        <strain evidence="2 3">DSM 19307</strain>
    </source>
</reference>
<dbReference type="OrthoDB" id="639802at2"/>
<proteinExistence type="predicted"/>
<name>A0A239EHF8_EKHLU</name>
<protein>
    <submittedName>
        <fullName evidence="2">Uncharacterized protein</fullName>
    </submittedName>
</protein>
<organism evidence="2 3">
    <name type="scientific">Ekhidna lutea</name>
    <dbReference type="NCBI Taxonomy" id="447679"/>
    <lineage>
        <taxon>Bacteria</taxon>
        <taxon>Pseudomonadati</taxon>
        <taxon>Bacteroidota</taxon>
        <taxon>Cytophagia</taxon>
        <taxon>Cytophagales</taxon>
        <taxon>Reichenbachiellaceae</taxon>
        <taxon>Ekhidna</taxon>
    </lineage>
</organism>
<keyword evidence="1" id="KW-0472">Membrane</keyword>